<dbReference type="PATRIC" id="fig|1502723.3.peg.3997"/>
<evidence type="ECO:0000256" key="6">
    <source>
        <dbReference type="SAM" id="MobiDB-lite"/>
    </source>
</evidence>
<protein>
    <submittedName>
        <fullName evidence="8">Putative membrane protein</fullName>
    </submittedName>
</protein>
<evidence type="ECO:0000256" key="1">
    <source>
        <dbReference type="ARBA" id="ARBA00004651"/>
    </source>
</evidence>
<reference evidence="9" key="1">
    <citation type="submission" date="2015-02" db="EMBL/GenBank/DDBJ databases">
        <title>Draft Genome of Frankia sp. CpI1-S.</title>
        <authorList>
            <person name="Oshone R.T."/>
            <person name="Ngom M."/>
            <person name="Ghodhbane-Gtari F."/>
            <person name="Gtari M."/>
            <person name="Morris K."/>
            <person name="Thomas K."/>
            <person name="Sen A."/>
            <person name="Tisa L.S."/>
        </authorList>
    </citation>
    <scope>NUCLEOTIDE SEQUENCE [LARGE SCALE GENOMIC DNA]</scope>
    <source>
        <strain evidence="9">CpI1-S</strain>
    </source>
</reference>
<dbReference type="RefSeq" id="WP_044886817.1">
    <property type="nucleotide sequence ID" value="NZ_JYFN01000037.1"/>
</dbReference>
<sequence>MRLRWLTVLGRDVVGALRGHDLALLAAGVTYYAAISVVPGVLVAVNLLGLLLGRPRTAELGRSLAGALPGGLGAPAVVLAAFDAALTMSPLVVVAAAVPASFYGEGLRRAFVRLAGTTEGLVGWRGRLGVLPLLAAAPVLLLPVLLVTPTLARLFAESDASAGLGVVVAFMADWLALTATLVIVYRVVGPGRPGWAATLWAAAATGSFVAGFVQGFVLFLSFHLDLGLPFGGFRAIGGAVAVGFWLFLLHLIVLVGYSLAQRLDERGGVPWTDPRRGRLHPRAAGHGHGHGRPD</sequence>
<feature type="region of interest" description="Disordered" evidence="6">
    <location>
        <begin position="274"/>
        <end position="294"/>
    </location>
</feature>
<dbReference type="OrthoDB" id="4374904at2"/>
<comment type="subcellular location">
    <subcellularLocation>
        <location evidence="1">Cell membrane</location>
        <topology evidence="1">Multi-pass membrane protein</topology>
    </subcellularLocation>
</comment>
<reference evidence="8 9" key="2">
    <citation type="journal article" date="2016" name="Genome Announc.">
        <title>Permanent Draft Genome Sequences for Two Variants of Frankia sp. Strain CpI1, the First Frankia Strain Isolated from Root Nodules of Comptonia peregrina.</title>
        <authorList>
            <person name="Oshone R."/>
            <person name="Hurst S.G.IV."/>
            <person name="Abebe-Akele F."/>
            <person name="Simpson S."/>
            <person name="Morris K."/>
            <person name="Thomas W.K."/>
            <person name="Tisa L.S."/>
        </authorList>
    </citation>
    <scope>NUCLEOTIDE SEQUENCE [LARGE SCALE GENOMIC DNA]</scope>
    <source>
        <strain evidence="9">CpI1-S</strain>
    </source>
</reference>
<gene>
    <name evidence="8" type="ORF">FF36_04277</name>
</gene>
<feature type="transmembrane region" description="Helical" evidence="7">
    <location>
        <begin position="197"/>
        <end position="223"/>
    </location>
</feature>
<feature type="compositionally biased region" description="Basic residues" evidence="6">
    <location>
        <begin position="277"/>
        <end position="294"/>
    </location>
</feature>
<evidence type="ECO:0000256" key="3">
    <source>
        <dbReference type="ARBA" id="ARBA00022692"/>
    </source>
</evidence>
<feature type="transmembrane region" description="Helical" evidence="7">
    <location>
        <begin position="31"/>
        <end position="52"/>
    </location>
</feature>
<evidence type="ECO:0000256" key="2">
    <source>
        <dbReference type="ARBA" id="ARBA00022475"/>
    </source>
</evidence>
<feature type="transmembrane region" description="Helical" evidence="7">
    <location>
        <begin position="88"/>
        <end position="107"/>
    </location>
</feature>
<proteinExistence type="predicted"/>
<dbReference type="Pfam" id="PF03631">
    <property type="entry name" value="Virul_fac_BrkB"/>
    <property type="match status" value="1"/>
</dbReference>
<keyword evidence="2" id="KW-1003">Cell membrane</keyword>
<feature type="transmembrane region" description="Helical" evidence="7">
    <location>
        <begin position="128"/>
        <end position="148"/>
    </location>
</feature>
<dbReference type="Proteomes" id="UP000032545">
    <property type="component" value="Unassembled WGS sequence"/>
</dbReference>
<feature type="transmembrane region" description="Helical" evidence="7">
    <location>
        <begin position="160"/>
        <end position="185"/>
    </location>
</feature>
<dbReference type="AlphaFoldDB" id="A0A0D8BDJ3"/>
<keyword evidence="3 7" id="KW-0812">Transmembrane</keyword>
<feature type="transmembrane region" description="Helical" evidence="7">
    <location>
        <begin position="64"/>
        <end position="82"/>
    </location>
</feature>
<name>A0A0D8BDJ3_9ACTN</name>
<feature type="transmembrane region" description="Helical" evidence="7">
    <location>
        <begin position="235"/>
        <end position="257"/>
    </location>
</feature>
<keyword evidence="4 7" id="KW-1133">Transmembrane helix</keyword>
<evidence type="ECO:0000313" key="8">
    <source>
        <dbReference type="EMBL" id="KJE21467.1"/>
    </source>
</evidence>
<evidence type="ECO:0000313" key="9">
    <source>
        <dbReference type="Proteomes" id="UP000032545"/>
    </source>
</evidence>
<evidence type="ECO:0000256" key="5">
    <source>
        <dbReference type="ARBA" id="ARBA00023136"/>
    </source>
</evidence>
<dbReference type="InterPro" id="IPR017039">
    <property type="entry name" value="Virul_fac_BrkB"/>
</dbReference>
<keyword evidence="9" id="KW-1185">Reference proteome</keyword>
<dbReference type="EMBL" id="JYFN01000037">
    <property type="protein sequence ID" value="KJE21467.1"/>
    <property type="molecule type" value="Genomic_DNA"/>
</dbReference>
<evidence type="ECO:0000256" key="4">
    <source>
        <dbReference type="ARBA" id="ARBA00022989"/>
    </source>
</evidence>
<comment type="caution">
    <text evidence="8">The sequence shown here is derived from an EMBL/GenBank/DDBJ whole genome shotgun (WGS) entry which is preliminary data.</text>
</comment>
<dbReference type="GO" id="GO:0005886">
    <property type="term" value="C:plasma membrane"/>
    <property type="evidence" value="ECO:0007669"/>
    <property type="project" value="UniProtKB-SubCell"/>
</dbReference>
<organism evidence="8 9">
    <name type="scientific">Frankia torreyi</name>
    <dbReference type="NCBI Taxonomy" id="1856"/>
    <lineage>
        <taxon>Bacteria</taxon>
        <taxon>Bacillati</taxon>
        <taxon>Actinomycetota</taxon>
        <taxon>Actinomycetes</taxon>
        <taxon>Frankiales</taxon>
        <taxon>Frankiaceae</taxon>
        <taxon>Frankia</taxon>
    </lineage>
</organism>
<keyword evidence="5 7" id="KW-0472">Membrane</keyword>
<evidence type="ECO:0000256" key="7">
    <source>
        <dbReference type="SAM" id="Phobius"/>
    </source>
</evidence>
<accession>A0A0D8BDJ3</accession>